<dbReference type="SUPFAM" id="SSF46785">
    <property type="entry name" value="Winged helix' DNA-binding domain"/>
    <property type="match status" value="1"/>
</dbReference>
<comment type="caution">
    <text evidence="2">The sequence shown here is derived from an EMBL/GenBank/DDBJ whole genome shotgun (WGS) entry which is preliminary data.</text>
</comment>
<evidence type="ECO:0000313" key="2">
    <source>
        <dbReference type="EMBL" id="THV33436.1"/>
    </source>
</evidence>
<accession>A0A4V4HQD0</accession>
<dbReference type="InterPro" id="IPR036388">
    <property type="entry name" value="WH-like_DNA-bd_sf"/>
</dbReference>
<dbReference type="PROSITE" id="PS50995">
    <property type="entry name" value="HTH_MARR_2"/>
    <property type="match status" value="1"/>
</dbReference>
<dbReference type="GO" id="GO:0006950">
    <property type="term" value="P:response to stress"/>
    <property type="evidence" value="ECO:0007669"/>
    <property type="project" value="TreeGrafter"/>
</dbReference>
<keyword evidence="3" id="KW-1185">Reference proteome</keyword>
<dbReference type="InterPro" id="IPR036390">
    <property type="entry name" value="WH_DNA-bd_sf"/>
</dbReference>
<organism evidence="2 3">
    <name type="scientific">Glycomyces buryatensis</name>
    <dbReference type="NCBI Taxonomy" id="2570927"/>
    <lineage>
        <taxon>Bacteria</taxon>
        <taxon>Bacillati</taxon>
        <taxon>Actinomycetota</taxon>
        <taxon>Actinomycetes</taxon>
        <taxon>Glycomycetales</taxon>
        <taxon>Glycomycetaceae</taxon>
        <taxon>Glycomyces</taxon>
    </lineage>
</organism>
<dbReference type="SMART" id="SM00347">
    <property type="entry name" value="HTH_MARR"/>
    <property type="match status" value="1"/>
</dbReference>
<proteinExistence type="predicted"/>
<dbReference type="InterPro" id="IPR039422">
    <property type="entry name" value="MarR/SlyA-like"/>
</dbReference>
<evidence type="ECO:0000259" key="1">
    <source>
        <dbReference type="PROSITE" id="PS50995"/>
    </source>
</evidence>
<dbReference type="GO" id="GO:0003700">
    <property type="term" value="F:DNA-binding transcription factor activity"/>
    <property type="evidence" value="ECO:0007669"/>
    <property type="project" value="InterPro"/>
</dbReference>
<reference evidence="2 3" key="2">
    <citation type="submission" date="2019-05" db="EMBL/GenBank/DDBJ databases">
        <title>Glycomyces buryatensis sp. nov.</title>
        <authorList>
            <person name="Nikitina E."/>
        </authorList>
    </citation>
    <scope>NUCLEOTIDE SEQUENCE [LARGE SCALE GENOMIC DNA]</scope>
    <source>
        <strain evidence="2 3">18</strain>
    </source>
</reference>
<dbReference type="InterPro" id="IPR000835">
    <property type="entry name" value="HTH_MarR-typ"/>
</dbReference>
<gene>
    <name evidence="2" type="ORF">FAB82_25155</name>
</gene>
<evidence type="ECO:0000313" key="3">
    <source>
        <dbReference type="Proteomes" id="UP000308760"/>
    </source>
</evidence>
<dbReference type="PANTHER" id="PTHR33164:SF106">
    <property type="entry name" value="TRANSCRIPTIONAL REGULATORY PROTEIN"/>
    <property type="match status" value="1"/>
</dbReference>
<dbReference type="Proteomes" id="UP000308760">
    <property type="component" value="Unassembled WGS sequence"/>
</dbReference>
<sequence length="162" mass="17323">MNEIADGNDAATRRGLGVRVTGRLRELTVQLSLLNHQVAARAGIQDVDLDCLDIVSREGPLTPSALARKAGLHPATTTGVIDRLEKAGWVRRERVPTDRRAVHITFIPDRAGEILGLYAPMATAIGEICQDYSPAELEAIGSFLERATGAGLEATAIVSERG</sequence>
<dbReference type="Pfam" id="PF01047">
    <property type="entry name" value="MarR"/>
    <property type="match status" value="1"/>
</dbReference>
<dbReference type="PRINTS" id="PR00598">
    <property type="entry name" value="HTHMARR"/>
</dbReference>
<reference evidence="3" key="1">
    <citation type="submission" date="2019-04" db="EMBL/GenBank/DDBJ databases">
        <title>Nocardioides xinjiangensis sp. nov.</title>
        <authorList>
            <person name="Liu S."/>
        </authorList>
    </citation>
    <scope>NUCLEOTIDE SEQUENCE [LARGE SCALE GENOMIC DNA]</scope>
    <source>
        <strain evidence="3">18</strain>
    </source>
</reference>
<dbReference type="OrthoDB" id="3173926at2"/>
<protein>
    <submittedName>
        <fullName evidence="2">MarR family transcriptional regulator</fullName>
    </submittedName>
</protein>
<dbReference type="EMBL" id="STGY01000083">
    <property type="protein sequence ID" value="THV33436.1"/>
    <property type="molecule type" value="Genomic_DNA"/>
</dbReference>
<name>A0A4V4HQD0_9ACTN</name>
<dbReference type="Gene3D" id="1.10.10.10">
    <property type="entry name" value="Winged helix-like DNA-binding domain superfamily/Winged helix DNA-binding domain"/>
    <property type="match status" value="1"/>
</dbReference>
<dbReference type="AlphaFoldDB" id="A0A4V4HQD0"/>
<feature type="domain" description="HTH marR-type" evidence="1">
    <location>
        <begin position="17"/>
        <end position="149"/>
    </location>
</feature>
<dbReference type="RefSeq" id="WP_136537317.1">
    <property type="nucleotide sequence ID" value="NZ_STGY01000083.1"/>
</dbReference>
<dbReference type="PANTHER" id="PTHR33164">
    <property type="entry name" value="TRANSCRIPTIONAL REGULATOR, MARR FAMILY"/>
    <property type="match status" value="1"/>
</dbReference>